<dbReference type="Gene3D" id="3.40.50.720">
    <property type="entry name" value="NAD(P)-binding Rossmann-like Domain"/>
    <property type="match status" value="1"/>
</dbReference>
<accession>A0A1M5FSH2</accession>
<dbReference type="EMBL" id="FQUP01000003">
    <property type="protein sequence ID" value="SHF94131.1"/>
    <property type="molecule type" value="Genomic_DNA"/>
</dbReference>
<dbReference type="Pfam" id="PF13380">
    <property type="entry name" value="CoA_binding_2"/>
    <property type="match status" value="1"/>
</dbReference>
<reference evidence="2 3" key="1">
    <citation type="submission" date="2016-11" db="EMBL/GenBank/DDBJ databases">
        <authorList>
            <person name="Jaros S."/>
            <person name="Januszkiewicz K."/>
            <person name="Wedrychowicz H."/>
        </authorList>
    </citation>
    <scope>NUCLEOTIDE SEQUENCE [LARGE SCALE GENOMIC DNA]</scope>
    <source>
        <strain evidence="2 3">DSM 19436</strain>
    </source>
</reference>
<dbReference type="PANTHER" id="PTHR33303:SF2">
    <property type="entry name" value="COA-BINDING DOMAIN-CONTAINING PROTEIN"/>
    <property type="match status" value="1"/>
</dbReference>
<dbReference type="SMART" id="SM00881">
    <property type="entry name" value="CoA_binding"/>
    <property type="match status" value="1"/>
</dbReference>
<evidence type="ECO:0000313" key="2">
    <source>
        <dbReference type="EMBL" id="SHF94131.1"/>
    </source>
</evidence>
<dbReference type="Proteomes" id="UP000184485">
    <property type="component" value="Unassembled WGS sequence"/>
</dbReference>
<protein>
    <recommendedName>
        <fullName evidence="1">CoA-binding domain-containing protein</fullName>
    </recommendedName>
</protein>
<evidence type="ECO:0000259" key="1">
    <source>
        <dbReference type="SMART" id="SM00881"/>
    </source>
</evidence>
<keyword evidence="3" id="KW-1185">Reference proteome</keyword>
<dbReference type="PANTHER" id="PTHR33303">
    <property type="entry name" value="CYTOPLASMIC PROTEIN-RELATED"/>
    <property type="match status" value="1"/>
</dbReference>
<dbReference type="InterPro" id="IPR003781">
    <property type="entry name" value="CoA-bd"/>
</dbReference>
<dbReference type="STRING" id="1122133.SAMN02745157_3142"/>
<dbReference type="AlphaFoldDB" id="A0A1M5FSH2"/>
<proteinExistence type="predicted"/>
<sequence>MTIDHDRYDDDYLRDILATTQTIAMVGASPKPDRPSNGVLAYLNRAGYATYPVHPGLAGGTIHGRTVVARLADVPVPIDMVDVFRNSDAIPALVDEVLALDPLPKVVWLQLAIRNDSAAARLEAAGVRVVMDRCPAIERPRLLSR</sequence>
<feature type="domain" description="CoA-binding" evidence="1">
    <location>
        <begin position="16"/>
        <end position="113"/>
    </location>
</feature>
<dbReference type="SUPFAM" id="SSF51735">
    <property type="entry name" value="NAD(P)-binding Rossmann-fold domains"/>
    <property type="match status" value="1"/>
</dbReference>
<evidence type="ECO:0000313" key="3">
    <source>
        <dbReference type="Proteomes" id="UP000184485"/>
    </source>
</evidence>
<name>A0A1M5FSH2_9HYPH</name>
<organism evidence="2 3">
    <name type="scientific">Kaistia soli DSM 19436</name>
    <dbReference type="NCBI Taxonomy" id="1122133"/>
    <lineage>
        <taxon>Bacteria</taxon>
        <taxon>Pseudomonadati</taxon>
        <taxon>Pseudomonadota</taxon>
        <taxon>Alphaproteobacteria</taxon>
        <taxon>Hyphomicrobiales</taxon>
        <taxon>Kaistiaceae</taxon>
        <taxon>Kaistia</taxon>
    </lineage>
</organism>
<gene>
    <name evidence="2" type="ORF">SAMN02745157_3142</name>
</gene>
<dbReference type="InterPro" id="IPR036291">
    <property type="entry name" value="NAD(P)-bd_dom_sf"/>
</dbReference>